<gene>
    <name evidence="1" type="ORF">BV25DRAFT_1830161</name>
</gene>
<sequence>MGIMHRDLKPENILLSPAGDARIGDLGAAFTHAHAQLVRGEPYSRDLNFTPGYAAPELVGADIPADERWTPPDVREAVQAYGPEIDWWGLGCVFFALVAGDILFRTKRELAQYAQWYAKRGGRAWLHRHLEHVDAGKAAEDLLYGVRALFFDGL</sequence>
<evidence type="ECO:0000313" key="2">
    <source>
        <dbReference type="Proteomes" id="UP000814140"/>
    </source>
</evidence>
<dbReference type="EMBL" id="MU277236">
    <property type="protein sequence ID" value="KAI0058325.1"/>
    <property type="molecule type" value="Genomic_DNA"/>
</dbReference>
<accession>A0ACB8SPF9</accession>
<proteinExistence type="predicted"/>
<reference evidence="1" key="2">
    <citation type="journal article" date="2022" name="New Phytol.">
        <title>Evolutionary transition to the ectomycorrhizal habit in the genomes of a hyperdiverse lineage of mushroom-forming fungi.</title>
        <authorList>
            <person name="Looney B."/>
            <person name="Miyauchi S."/>
            <person name="Morin E."/>
            <person name="Drula E."/>
            <person name="Courty P.E."/>
            <person name="Kohler A."/>
            <person name="Kuo A."/>
            <person name="LaButti K."/>
            <person name="Pangilinan J."/>
            <person name="Lipzen A."/>
            <person name="Riley R."/>
            <person name="Andreopoulos W."/>
            <person name="He G."/>
            <person name="Johnson J."/>
            <person name="Nolan M."/>
            <person name="Tritt A."/>
            <person name="Barry K.W."/>
            <person name="Grigoriev I.V."/>
            <person name="Nagy L.G."/>
            <person name="Hibbett D."/>
            <person name="Henrissat B."/>
            <person name="Matheny P.B."/>
            <person name="Labbe J."/>
            <person name="Martin F.M."/>
        </authorList>
    </citation>
    <scope>NUCLEOTIDE SEQUENCE</scope>
    <source>
        <strain evidence="1">HHB10654</strain>
    </source>
</reference>
<organism evidence="1 2">
    <name type="scientific">Artomyces pyxidatus</name>
    <dbReference type="NCBI Taxonomy" id="48021"/>
    <lineage>
        <taxon>Eukaryota</taxon>
        <taxon>Fungi</taxon>
        <taxon>Dikarya</taxon>
        <taxon>Basidiomycota</taxon>
        <taxon>Agaricomycotina</taxon>
        <taxon>Agaricomycetes</taxon>
        <taxon>Russulales</taxon>
        <taxon>Auriscalpiaceae</taxon>
        <taxon>Artomyces</taxon>
    </lineage>
</organism>
<reference evidence="1" key="1">
    <citation type="submission" date="2021-03" db="EMBL/GenBank/DDBJ databases">
        <authorList>
            <consortium name="DOE Joint Genome Institute"/>
            <person name="Ahrendt S."/>
            <person name="Looney B.P."/>
            <person name="Miyauchi S."/>
            <person name="Morin E."/>
            <person name="Drula E."/>
            <person name="Courty P.E."/>
            <person name="Chicoki N."/>
            <person name="Fauchery L."/>
            <person name="Kohler A."/>
            <person name="Kuo A."/>
            <person name="Labutti K."/>
            <person name="Pangilinan J."/>
            <person name="Lipzen A."/>
            <person name="Riley R."/>
            <person name="Andreopoulos W."/>
            <person name="He G."/>
            <person name="Johnson J."/>
            <person name="Barry K.W."/>
            <person name="Grigoriev I.V."/>
            <person name="Nagy L."/>
            <person name="Hibbett D."/>
            <person name="Henrissat B."/>
            <person name="Matheny P.B."/>
            <person name="Labbe J."/>
            <person name="Martin F."/>
        </authorList>
    </citation>
    <scope>NUCLEOTIDE SEQUENCE</scope>
    <source>
        <strain evidence="1">HHB10654</strain>
    </source>
</reference>
<dbReference type="Proteomes" id="UP000814140">
    <property type="component" value="Unassembled WGS sequence"/>
</dbReference>
<evidence type="ECO:0000313" key="1">
    <source>
        <dbReference type="EMBL" id="KAI0058325.1"/>
    </source>
</evidence>
<keyword evidence="2" id="KW-1185">Reference proteome</keyword>
<comment type="caution">
    <text evidence="1">The sequence shown here is derived from an EMBL/GenBank/DDBJ whole genome shotgun (WGS) entry which is preliminary data.</text>
</comment>
<protein>
    <submittedName>
        <fullName evidence="1">Pkinase-domain-containing protein</fullName>
    </submittedName>
</protein>
<name>A0ACB8SPF9_9AGAM</name>